<organism evidence="2 3">
    <name type="scientific">Mytilus galloprovincialis</name>
    <name type="common">Mediterranean mussel</name>
    <dbReference type="NCBI Taxonomy" id="29158"/>
    <lineage>
        <taxon>Eukaryota</taxon>
        <taxon>Metazoa</taxon>
        <taxon>Spiralia</taxon>
        <taxon>Lophotrochozoa</taxon>
        <taxon>Mollusca</taxon>
        <taxon>Bivalvia</taxon>
        <taxon>Autobranchia</taxon>
        <taxon>Pteriomorphia</taxon>
        <taxon>Mytilida</taxon>
        <taxon>Mytiloidea</taxon>
        <taxon>Mytilidae</taxon>
        <taxon>Mytilinae</taxon>
        <taxon>Mytilus</taxon>
    </lineage>
</organism>
<gene>
    <name evidence="2" type="ORF">MGAL_10B053452</name>
</gene>
<evidence type="ECO:0000313" key="2">
    <source>
        <dbReference type="EMBL" id="VDI49149.1"/>
    </source>
</evidence>
<evidence type="ECO:0000313" key="3">
    <source>
        <dbReference type="Proteomes" id="UP000596742"/>
    </source>
</evidence>
<sequence>MKKRIDVLNNDDCIDEEYDCEGAVDVDVDEVHKADDVHDTGTNEPPFKNQNWHMQATYLSKVVNRLDKGIGKEYTQNEAELEAYKKLLTLPYKERVHPLQNAIYFDGMSSIRKGSQNRAEKNRPLSSSNHGDQGIKNNIKYISRNGLFSVLNGNGINFVLVELVLEFLTSLFVCGLSYTALKLARS</sequence>
<dbReference type="Proteomes" id="UP000596742">
    <property type="component" value="Unassembled WGS sequence"/>
</dbReference>
<comment type="caution">
    <text evidence="2">The sequence shown here is derived from an EMBL/GenBank/DDBJ whole genome shotgun (WGS) entry which is preliminary data.</text>
</comment>
<keyword evidence="1" id="KW-0812">Transmembrane</keyword>
<dbReference type="EMBL" id="UYJE01006796">
    <property type="protein sequence ID" value="VDI49149.1"/>
    <property type="molecule type" value="Genomic_DNA"/>
</dbReference>
<protein>
    <submittedName>
        <fullName evidence="2">Uncharacterized protein</fullName>
    </submittedName>
</protein>
<accession>A0A8B6FG09</accession>
<keyword evidence="3" id="KW-1185">Reference proteome</keyword>
<name>A0A8B6FG09_MYTGA</name>
<dbReference type="AlphaFoldDB" id="A0A8B6FG09"/>
<reference evidence="2" key="1">
    <citation type="submission" date="2018-11" db="EMBL/GenBank/DDBJ databases">
        <authorList>
            <person name="Alioto T."/>
            <person name="Alioto T."/>
        </authorList>
    </citation>
    <scope>NUCLEOTIDE SEQUENCE</scope>
</reference>
<keyword evidence="1" id="KW-0472">Membrane</keyword>
<keyword evidence="1" id="KW-1133">Transmembrane helix</keyword>
<proteinExistence type="predicted"/>
<evidence type="ECO:0000256" key="1">
    <source>
        <dbReference type="SAM" id="Phobius"/>
    </source>
</evidence>
<feature type="transmembrane region" description="Helical" evidence="1">
    <location>
        <begin position="158"/>
        <end position="181"/>
    </location>
</feature>